<proteinExistence type="predicted"/>
<dbReference type="Proteomes" id="UP000013232">
    <property type="component" value="Unassembled WGS sequence"/>
</dbReference>
<comment type="caution">
    <text evidence="1">The sequence shown here is derived from an EMBL/GenBank/DDBJ whole genome shotgun (WGS) entry which is preliminary data.</text>
</comment>
<dbReference type="AlphaFoldDB" id="N6YE68"/>
<evidence type="ECO:0000313" key="2">
    <source>
        <dbReference type="Proteomes" id="UP000013232"/>
    </source>
</evidence>
<name>N6YE68_THAL4</name>
<dbReference type="eggNOG" id="ENOG5033120">
    <property type="taxonomic scope" value="Bacteria"/>
</dbReference>
<protein>
    <submittedName>
        <fullName evidence="1">Uncharacterized protein</fullName>
    </submittedName>
</protein>
<sequence length="145" mass="15223">MADDAVKVHHSPPIFPPSMRKPALPSSLARALLVALLALTAGCDMLSELLDLPNPAREHAMKEAEGRAVGSACRHAGRSLEDCYALNPASEKASVFAGWRDMNDYMMEHKLDVVPSRLVPNTLQPAADAAPAAADGAGGDAGARQ</sequence>
<evidence type="ECO:0000313" key="1">
    <source>
        <dbReference type="EMBL" id="ENO89815.1"/>
    </source>
</evidence>
<gene>
    <name evidence="1" type="ORF">C666_04560</name>
</gene>
<dbReference type="STRING" id="1123367.GCA_000621305_03090"/>
<keyword evidence="2" id="KW-1185">Reference proteome</keyword>
<organism evidence="1 2">
    <name type="scientific">Thauera linaloolentis (strain DSM 12138 / JCM 21573 / CCUG 41526 / CIP 105981 / IAM 15112 / NBRC 102519 / 47Lol)</name>
    <dbReference type="NCBI Taxonomy" id="1123367"/>
    <lineage>
        <taxon>Bacteria</taxon>
        <taxon>Pseudomonadati</taxon>
        <taxon>Pseudomonadota</taxon>
        <taxon>Betaproteobacteria</taxon>
        <taxon>Rhodocyclales</taxon>
        <taxon>Zoogloeaceae</taxon>
        <taxon>Thauera</taxon>
    </lineage>
</organism>
<accession>N6YE68</accession>
<reference evidence="1 2" key="1">
    <citation type="submission" date="2012-09" db="EMBL/GenBank/DDBJ databases">
        <title>Draft Genome Sequences of 6 Strains from Genus Thauera.</title>
        <authorList>
            <person name="Liu B."/>
            <person name="Shapleigh J.P."/>
            <person name="Frostegard A.H."/>
        </authorList>
    </citation>
    <scope>NUCLEOTIDE SEQUENCE [LARGE SCALE GENOMIC DNA]</scope>
    <source>
        <strain evidence="2">47Lol / DSM 12138</strain>
    </source>
</reference>
<dbReference type="EMBL" id="AMXE01000009">
    <property type="protein sequence ID" value="ENO89815.1"/>
    <property type="molecule type" value="Genomic_DNA"/>
</dbReference>